<comment type="subcellular location">
    <subcellularLocation>
        <location evidence="1">Golgi apparatus membrane</location>
        <topology evidence="1">Multi-pass membrane protein</topology>
    </subcellularLocation>
</comment>
<evidence type="ECO:0000313" key="12">
    <source>
        <dbReference type="Proteomes" id="UP000284375"/>
    </source>
</evidence>
<dbReference type="Pfam" id="PF09801">
    <property type="entry name" value="SYS1"/>
    <property type="match status" value="1"/>
</dbReference>
<keyword evidence="12" id="KW-1185">Reference proteome</keyword>
<dbReference type="GO" id="GO:0034067">
    <property type="term" value="P:protein localization to Golgi apparatus"/>
    <property type="evidence" value="ECO:0007669"/>
    <property type="project" value="TreeGrafter"/>
</dbReference>
<feature type="transmembrane region" description="Helical" evidence="10">
    <location>
        <begin position="73"/>
        <end position="93"/>
    </location>
</feature>
<feature type="region of interest" description="Disordered" evidence="9">
    <location>
        <begin position="165"/>
        <end position="240"/>
    </location>
</feature>
<organism evidence="11 12">
    <name type="scientific">Cytospora chrysosperma</name>
    <name type="common">Cytospora canker fungus</name>
    <name type="synonym">Sphaeria chrysosperma</name>
    <dbReference type="NCBI Taxonomy" id="252740"/>
    <lineage>
        <taxon>Eukaryota</taxon>
        <taxon>Fungi</taxon>
        <taxon>Dikarya</taxon>
        <taxon>Ascomycota</taxon>
        <taxon>Pezizomycotina</taxon>
        <taxon>Sordariomycetes</taxon>
        <taxon>Sordariomycetidae</taxon>
        <taxon>Diaporthales</taxon>
        <taxon>Cytosporaceae</taxon>
        <taxon>Cytospora</taxon>
    </lineage>
</organism>
<evidence type="ECO:0000256" key="3">
    <source>
        <dbReference type="ARBA" id="ARBA00022448"/>
    </source>
</evidence>
<evidence type="ECO:0000256" key="9">
    <source>
        <dbReference type="SAM" id="MobiDB-lite"/>
    </source>
</evidence>
<evidence type="ECO:0008006" key="13">
    <source>
        <dbReference type="Google" id="ProtNLM"/>
    </source>
</evidence>
<dbReference type="GO" id="GO:0000139">
    <property type="term" value="C:Golgi membrane"/>
    <property type="evidence" value="ECO:0007669"/>
    <property type="project" value="UniProtKB-SubCell"/>
</dbReference>
<keyword evidence="8 10" id="KW-0472">Membrane</keyword>
<evidence type="ECO:0000256" key="5">
    <source>
        <dbReference type="ARBA" id="ARBA00022927"/>
    </source>
</evidence>
<feature type="compositionally biased region" description="Low complexity" evidence="9">
    <location>
        <begin position="167"/>
        <end position="182"/>
    </location>
</feature>
<accession>A0A423VRE7</accession>
<dbReference type="STRING" id="252740.A0A423VRE7"/>
<keyword evidence="5" id="KW-0653">Protein transport</keyword>
<keyword evidence="3" id="KW-0813">Transport</keyword>
<keyword evidence="7" id="KW-0333">Golgi apparatus</keyword>
<comment type="caution">
    <text evidence="11">The sequence shown here is derived from an EMBL/GenBank/DDBJ whole genome shotgun (WGS) entry which is preliminary data.</text>
</comment>
<dbReference type="InterPro" id="IPR019185">
    <property type="entry name" value="Integral_membrane_SYS1-rel"/>
</dbReference>
<dbReference type="EMBL" id="LJZO01000032">
    <property type="protein sequence ID" value="ROV93543.1"/>
    <property type="molecule type" value="Genomic_DNA"/>
</dbReference>
<feature type="compositionally biased region" description="Gly residues" evidence="9">
    <location>
        <begin position="183"/>
        <end position="194"/>
    </location>
</feature>
<reference evidence="11 12" key="1">
    <citation type="submission" date="2015-09" db="EMBL/GenBank/DDBJ databases">
        <title>Host preference determinants of Valsa canker pathogens revealed by comparative genomics.</title>
        <authorList>
            <person name="Yin Z."/>
            <person name="Huang L."/>
        </authorList>
    </citation>
    <scope>NUCLEOTIDE SEQUENCE [LARGE SCALE GENOMIC DNA]</scope>
    <source>
        <strain evidence="11 12">YSFL</strain>
    </source>
</reference>
<dbReference type="GO" id="GO:0005802">
    <property type="term" value="C:trans-Golgi network"/>
    <property type="evidence" value="ECO:0007669"/>
    <property type="project" value="TreeGrafter"/>
</dbReference>
<proteinExistence type="inferred from homology"/>
<dbReference type="GO" id="GO:0006895">
    <property type="term" value="P:Golgi to endosome transport"/>
    <property type="evidence" value="ECO:0007669"/>
    <property type="project" value="TreeGrafter"/>
</dbReference>
<feature type="transmembrane region" description="Helical" evidence="10">
    <location>
        <begin position="124"/>
        <end position="145"/>
    </location>
</feature>
<comment type="similarity">
    <text evidence="2">Belongs to the SYS1 family.</text>
</comment>
<feature type="transmembrane region" description="Helical" evidence="10">
    <location>
        <begin position="21"/>
        <end position="46"/>
    </location>
</feature>
<sequence length="240" mass="25476">MPRRRRPPRSGALTELPPLKILSQIAALQVLFYFASLVLMLFTSLVSGRGFSLDLVLGWAAVRADTTQGWLNAFMWILDGGLFMAVAMVLIVIRSKLVLDFGLTTHFIHLVVVSLYTGQVPRNMFWWFTMAISSASGVALGIWGCQYRELRPVFFGGGGAGGGGGSNNNHNNNNNNRSNNGNGIAGGGGGGNGEGSSNSAADGSMTGDEEQGFSRGRGRGRGRDGPGEYEMLKMNGDAAP</sequence>
<evidence type="ECO:0000256" key="4">
    <source>
        <dbReference type="ARBA" id="ARBA00022692"/>
    </source>
</evidence>
<keyword evidence="6 10" id="KW-1133">Transmembrane helix</keyword>
<evidence type="ECO:0000313" key="11">
    <source>
        <dbReference type="EMBL" id="ROV93543.1"/>
    </source>
</evidence>
<feature type="compositionally biased region" description="Low complexity" evidence="9">
    <location>
        <begin position="195"/>
        <end position="204"/>
    </location>
</feature>
<gene>
    <name evidence="11" type="ORF">VSDG_06777</name>
</gene>
<keyword evidence="4 10" id="KW-0812">Transmembrane</keyword>
<evidence type="ECO:0000256" key="6">
    <source>
        <dbReference type="ARBA" id="ARBA00022989"/>
    </source>
</evidence>
<dbReference type="GO" id="GO:0005829">
    <property type="term" value="C:cytosol"/>
    <property type="evidence" value="ECO:0007669"/>
    <property type="project" value="GOC"/>
</dbReference>
<dbReference type="Proteomes" id="UP000284375">
    <property type="component" value="Unassembled WGS sequence"/>
</dbReference>
<dbReference type="PANTHER" id="PTHR12952:SF0">
    <property type="entry name" value="PROTEIN SYS1 HOMOLOG"/>
    <property type="match status" value="1"/>
</dbReference>
<dbReference type="AlphaFoldDB" id="A0A423VRE7"/>
<dbReference type="OrthoDB" id="542931at2759"/>
<protein>
    <recommendedName>
        <fullName evidence="13">Protein SYS1</fullName>
    </recommendedName>
</protein>
<dbReference type="GO" id="GO:0043001">
    <property type="term" value="P:Golgi to plasma membrane protein transport"/>
    <property type="evidence" value="ECO:0007669"/>
    <property type="project" value="TreeGrafter"/>
</dbReference>
<evidence type="ECO:0000256" key="7">
    <source>
        <dbReference type="ARBA" id="ARBA00023034"/>
    </source>
</evidence>
<evidence type="ECO:0000256" key="8">
    <source>
        <dbReference type="ARBA" id="ARBA00023136"/>
    </source>
</evidence>
<feature type="transmembrane region" description="Helical" evidence="10">
    <location>
        <begin position="98"/>
        <end position="118"/>
    </location>
</feature>
<evidence type="ECO:0000256" key="10">
    <source>
        <dbReference type="SAM" id="Phobius"/>
    </source>
</evidence>
<evidence type="ECO:0000256" key="2">
    <source>
        <dbReference type="ARBA" id="ARBA00008160"/>
    </source>
</evidence>
<name>A0A423VRE7_CYTCH</name>
<evidence type="ECO:0000256" key="1">
    <source>
        <dbReference type="ARBA" id="ARBA00004653"/>
    </source>
</evidence>
<dbReference type="PANTHER" id="PTHR12952">
    <property type="entry name" value="SYS1"/>
    <property type="match status" value="1"/>
</dbReference>